<organism evidence="1 2">
    <name type="scientific">Rhododendron molle</name>
    <name type="common">Chinese azalea</name>
    <name type="synonym">Azalea mollis</name>
    <dbReference type="NCBI Taxonomy" id="49168"/>
    <lineage>
        <taxon>Eukaryota</taxon>
        <taxon>Viridiplantae</taxon>
        <taxon>Streptophyta</taxon>
        <taxon>Embryophyta</taxon>
        <taxon>Tracheophyta</taxon>
        <taxon>Spermatophyta</taxon>
        <taxon>Magnoliopsida</taxon>
        <taxon>eudicotyledons</taxon>
        <taxon>Gunneridae</taxon>
        <taxon>Pentapetalae</taxon>
        <taxon>asterids</taxon>
        <taxon>Ericales</taxon>
        <taxon>Ericaceae</taxon>
        <taxon>Ericoideae</taxon>
        <taxon>Rhodoreae</taxon>
        <taxon>Rhododendron</taxon>
    </lineage>
</organism>
<sequence>MVCKRPFLDEESYDVGSKHPRQHGETAQQSPVWGITHFNDGPQNQFSDEGENSAWKSQHDGKITRGAVLEDVNGSKKDLELNASSSIASDLWVTGNVGESFESEAVVHLSFFPHYFELDHRVNGLVLPHDSYSVRLDHDPRIPVSVGPDHQADVPEWAPQSFSHSSGSCMSEDDYGNTAKLEGTCIFSTLSTESPAYDSPVDGGMRSYCNCLYKGSISCVKQHVMEAREKLRENLGQKSFEELGFSGMGEDVAKKWSDEEEQTFHEVVFSNPASQGKKFWDHLSAIFPYKTKADLVSYYFNVFMLRKRAEQNRFDPSNIDSDNDEWQISELGITEEDDDSAVESLLDGVEEARTDIRKDDADSVNHINGVGEEDEGHVDDFSLANGGKIDGGCGLDPAFQLSGKVSSNHKERQDIEDDSCTSYEYQSDKVDSCGPIDLRTDAKWSG</sequence>
<evidence type="ECO:0000313" key="1">
    <source>
        <dbReference type="EMBL" id="KAI8541716.1"/>
    </source>
</evidence>
<name>A0ACC0MMB2_RHOML</name>
<reference evidence="1" key="1">
    <citation type="submission" date="2022-02" db="EMBL/GenBank/DDBJ databases">
        <title>Plant Genome Project.</title>
        <authorList>
            <person name="Zhang R.-G."/>
        </authorList>
    </citation>
    <scope>NUCLEOTIDE SEQUENCE</scope>
    <source>
        <strain evidence="1">AT1</strain>
    </source>
</reference>
<comment type="caution">
    <text evidence="1">The sequence shown here is derived from an EMBL/GenBank/DDBJ whole genome shotgun (WGS) entry which is preliminary data.</text>
</comment>
<dbReference type="Proteomes" id="UP001062846">
    <property type="component" value="Chromosome 8"/>
</dbReference>
<gene>
    <name evidence="1" type="ORF">RHMOL_Rhmol08G0083700</name>
</gene>
<keyword evidence="2" id="KW-1185">Reference proteome</keyword>
<protein>
    <submittedName>
        <fullName evidence="1">Uncharacterized protein</fullName>
    </submittedName>
</protein>
<dbReference type="EMBL" id="CM046395">
    <property type="protein sequence ID" value="KAI8541716.1"/>
    <property type="molecule type" value="Genomic_DNA"/>
</dbReference>
<evidence type="ECO:0000313" key="2">
    <source>
        <dbReference type="Proteomes" id="UP001062846"/>
    </source>
</evidence>
<proteinExistence type="predicted"/>
<accession>A0ACC0MMB2</accession>